<proteinExistence type="inferred from homology"/>
<dbReference type="GO" id="GO:0006004">
    <property type="term" value="P:fucose metabolic process"/>
    <property type="evidence" value="ECO:0007669"/>
    <property type="project" value="InterPro"/>
</dbReference>
<dbReference type="KEGG" id="ote:Oter_2045"/>
<dbReference type="PANTHER" id="PTHR10030:SF37">
    <property type="entry name" value="ALPHA-L-FUCOSIDASE-RELATED"/>
    <property type="match status" value="1"/>
</dbReference>
<comment type="function">
    <text evidence="1">Alpha-L-fucosidase is responsible for hydrolyzing the alpha-1,6-linked fucose joined to the reducing-end N-acetylglucosamine of the carbohydrate moieties of glycoproteins.</text>
</comment>
<gene>
    <name evidence="9" type="ordered locus">Oter_2045</name>
</gene>
<feature type="domain" description="Glycoside hydrolase family 29 N-terminal" evidence="8">
    <location>
        <begin position="35"/>
        <end position="355"/>
    </location>
</feature>
<sequence length="464" mass="51983">MAVTPRSLLTSLSWLRLTGALVAATILGIVVRAAEPSTPMITDRPDMTWFTDARLGIFIHWGIYSEGKGSESWAFHDGQMPYDEYMAQAKTFTAAKYDPAHWAELFKAAGARYTVLTSKHHDGFALWDTKQSALNAKDGAPAGRDLIGPYCEAMRAQGLKVGLYFSHLDWSHPDYASVFNAAGANDPAGRKNRFSYPQGPENPAAWERFLAFHRAQLREITERFHPDLLWFDGDWERSAEQWRMKELRAQLKSWLPDVILNSRMQGYGDYATPEQALPVRPPTGPWELCMTINDSWGYQAKDRNFKTVRQIVRLLTECASQGGNLLLDVGPRSDGTITPEQEQILRALGRWTSKHAGALYGTTAGIPKDYYYGPSLLNKARDVLYLVCYDRPVDGLYVKGIRNPVKRASVEGGGELTHRRFMKAEWAHQPGIVIVDLPEEAADPDATIVRLELDGPIELLEPGT</sequence>
<evidence type="ECO:0000259" key="8">
    <source>
        <dbReference type="Pfam" id="PF01120"/>
    </source>
</evidence>
<dbReference type="STRING" id="452637.Oter_2045"/>
<keyword evidence="6 9" id="KW-0326">Glycosidase</keyword>
<dbReference type="Pfam" id="PF01120">
    <property type="entry name" value="Alpha_L_fucos"/>
    <property type="match status" value="1"/>
</dbReference>
<dbReference type="PANTHER" id="PTHR10030">
    <property type="entry name" value="ALPHA-L-FUCOSIDASE"/>
    <property type="match status" value="1"/>
</dbReference>
<dbReference type="EC" id="3.2.1.51" evidence="3"/>
<keyword evidence="10" id="KW-1185">Reference proteome</keyword>
<protein>
    <recommendedName>
        <fullName evidence="3">alpha-L-fucosidase</fullName>
        <ecNumber evidence="3">3.2.1.51</ecNumber>
    </recommendedName>
</protein>
<organism evidence="9 10">
    <name type="scientific">Opitutus terrae (strain DSM 11246 / JCM 15787 / PB90-1)</name>
    <dbReference type="NCBI Taxonomy" id="452637"/>
    <lineage>
        <taxon>Bacteria</taxon>
        <taxon>Pseudomonadati</taxon>
        <taxon>Verrucomicrobiota</taxon>
        <taxon>Opitutia</taxon>
        <taxon>Opitutales</taxon>
        <taxon>Opitutaceae</taxon>
        <taxon>Opitutus</taxon>
    </lineage>
</organism>
<feature type="site" description="May be important for catalysis" evidence="7">
    <location>
        <position position="289"/>
    </location>
</feature>
<evidence type="ECO:0000256" key="2">
    <source>
        <dbReference type="ARBA" id="ARBA00007951"/>
    </source>
</evidence>
<evidence type="ECO:0000256" key="5">
    <source>
        <dbReference type="ARBA" id="ARBA00022801"/>
    </source>
</evidence>
<comment type="similarity">
    <text evidence="2">Belongs to the glycosyl hydrolase 29 family.</text>
</comment>
<evidence type="ECO:0000256" key="7">
    <source>
        <dbReference type="PIRSR" id="PIRSR001092-1"/>
    </source>
</evidence>
<dbReference type="GO" id="GO:0004560">
    <property type="term" value="F:alpha-L-fucosidase activity"/>
    <property type="evidence" value="ECO:0007669"/>
    <property type="project" value="UniProtKB-EC"/>
</dbReference>
<dbReference type="GO" id="GO:0016139">
    <property type="term" value="P:glycoside catabolic process"/>
    <property type="evidence" value="ECO:0007669"/>
    <property type="project" value="TreeGrafter"/>
</dbReference>
<dbReference type="eggNOG" id="COG3669">
    <property type="taxonomic scope" value="Bacteria"/>
</dbReference>
<dbReference type="InterPro" id="IPR000933">
    <property type="entry name" value="Glyco_hydro_29"/>
</dbReference>
<evidence type="ECO:0000256" key="3">
    <source>
        <dbReference type="ARBA" id="ARBA00012662"/>
    </source>
</evidence>
<keyword evidence="5 9" id="KW-0378">Hydrolase</keyword>
<dbReference type="AlphaFoldDB" id="B1ZMQ0"/>
<dbReference type="Gene3D" id="3.20.20.80">
    <property type="entry name" value="Glycosidases"/>
    <property type="match status" value="1"/>
</dbReference>
<dbReference type="HOGENOM" id="CLU_002934_0_3_0"/>
<dbReference type="InterPro" id="IPR017853">
    <property type="entry name" value="GH"/>
</dbReference>
<dbReference type="InterPro" id="IPR016286">
    <property type="entry name" value="FUC_metazoa-typ"/>
</dbReference>
<dbReference type="RefSeq" id="WP_012374865.1">
    <property type="nucleotide sequence ID" value="NC_010571.1"/>
</dbReference>
<dbReference type="EMBL" id="CP001032">
    <property type="protein sequence ID" value="ACB75328.1"/>
    <property type="molecule type" value="Genomic_DNA"/>
</dbReference>
<evidence type="ECO:0000256" key="6">
    <source>
        <dbReference type="ARBA" id="ARBA00023295"/>
    </source>
</evidence>
<dbReference type="SUPFAM" id="SSF51445">
    <property type="entry name" value="(Trans)glycosidases"/>
    <property type="match status" value="1"/>
</dbReference>
<evidence type="ECO:0000256" key="1">
    <source>
        <dbReference type="ARBA" id="ARBA00004071"/>
    </source>
</evidence>
<dbReference type="PIRSF" id="PIRSF001092">
    <property type="entry name" value="Alpha-L-fucosidase"/>
    <property type="match status" value="1"/>
</dbReference>
<dbReference type="InterPro" id="IPR057739">
    <property type="entry name" value="Glyco_hydro_29_N"/>
</dbReference>
<accession>B1ZMQ0</accession>
<evidence type="ECO:0000313" key="10">
    <source>
        <dbReference type="Proteomes" id="UP000007013"/>
    </source>
</evidence>
<evidence type="ECO:0000256" key="4">
    <source>
        <dbReference type="ARBA" id="ARBA00022729"/>
    </source>
</evidence>
<dbReference type="GO" id="GO:0005764">
    <property type="term" value="C:lysosome"/>
    <property type="evidence" value="ECO:0007669"/>
    <property type="project" value="TreeGrafter"/>
</dbReference>
<dbReference type="CAZy" id="GH29">
    <property type="family name" value="Glycoside Hydrolase Family 29"/>
</dbReference>
<reference evidence="9 10" key="1">
    <citation type="journal article" date="2011" name="J. Bacteriol.">
        <title>Genome sequence of the verrucomicrobium Opitutus terrae PB90-1, an abundant inhabitant of rice paddy soil ecosystems.</title>
        <authorList>
            <person name="van Passel M.W."/>
            <person name="Kant R."/>
            <person name="Palva A."/>
            <person name="Copeland A."/>
            <person name="Lucas S."/>
            <person name="Lapidus A."/>
            <person name="Glavina del Rio T."/>
            <person name="Pitluck S."/>
            <person name="Goltsman E."/>
            <person name="Clum A."/>
            <person name="Sun H."/>
            <person name="Schmutz J."/>
            <person name="Larimer F.W."/>
            <person name="Land M.L."/>
            <person name="Hauser L."/>
            <person name="Kyrpides N."/>
            <person name="Mikhailova N."/>
            <person name="Richardson P.P."/>
            <person name="Janssen P.H."/>
            <person name="de Vos W.M."/>
            <person name="Smidt H."/>
        </authorList>
    </citation>
    <scope>NUCLEOTIDE SEQUENCE [LARGE SCALE GENOMIC DNA]</scope>
    <source>
        <strain evidence="10">DSM 11246 / JCM 15787 / PB90-1</strain>
    </source>
</reference>
<keyword evidence="4" id="KW-0732">Signal</keyword>
<name>B1ZMQ0_OPITP</name>
<dbReference type="SMART" id="SM00812">
    <property type="entry name" value="Alpha_L_fucos"/>
    <property type="match status" value="1"/>
</dbReference>
<dbReference type="Proteomes" id="UP000007013">
    <property type="component" value="Chromosome"/>
</dbReference>
<dbReference type="PRINTS" id="PR00741">
    <property type="entry name" value="GLHYDRLASE29"/>
</dbReference>
<evidence type="ECO:0000313" key="9">
    <source>
        <dbReference type="EMBL" id="ACB75328.1"/>
    </source>
</evidence>